<keyword evidence="9" id="KW-1185">Reference proteome</keyword>
<sequence>MNFITPEQAAAREYDLVIVGGGISGALVAKQLTRAGKRCLIVEAGTGGGASYQGYLDFLATYHQATVKIPNAPYPVNPNAPEPLVTDTRRISEAQPDETGYFVQMGPLPFSSSYTTYLGGTTLHWLGTSLRMLPEDFKLKTLYGTNPDCTTEYRDWPIEYRDLEPWYRAAERELGVSAEVAEQTYLGVEFPPGYVYPMHALPKSWSDKYLARHVDGMQVQEDGKGYRLRVRGTPASRNSVPNQDYDGGLGYQPRGAVGNEAVGQRCMGNTSCVPICPIQAKYNALKTLSSADGERLDIVLQSVASKLIIDDASQEVTAVRFKHYASPDVPQFQEYEVRGKRYVLAAHAVANAVLLMASDACPGNPALGRHLMDHPELLTWGKAKEPLWPLRGPLATSGIEDLRAGSFRRNRAAFRMEMGNDGWLWPTGAPVSDVQTLVDEEQLYGPQLRQQLQTEVSRQFRFGILVEQLGEYDNRVSIDPAYLDAIGNYRPIIHYDLSPYTRNGFTRAYETAQAIFERAGIDNASLYKPSDAGYFQWRNQALTFNGAGHFAGTHCMGDDPQSSVVNPKQRTWAHPNLYLVGCGNMVSMGTSNPTLTMSALTLWAAQNILDDLNGVTNAAP</sequence>
<comment type="cofactor">
    <cofactor evidence="1">
        <name>FAD</name>
        <dbReference type="ChEBI" id="CHEBI:57692"/>
    </cofactor>
</comment>
<dbReference type="Pfam" id="PF05199">
    <property type="entry name" value="GMC_oxred_C"/>
    <property type="match status" value="1"/>
</dbReference>
<gene>
    <name evidence="8" type="ORF">JYB88_14465</name>
</gene>
<dbReference type="Gene3D" id="3.50.50.60">
    <property type="entry name" value="FAD/NAD(P)-binding domain"/>
    <property type="match status" value="2"/>
</dbReference>
<evidence type="ECO:0000256" key="2">
    <source>
        <dbReference type="ARBA" id="ARBA00010790"/>
    </source>
</evidence>
<dbReference type="GO" id="GO:0050660">
    <property type="term" value="F:flavin adenine dinucleotide binding"/>
    <property type="evidence" value="ECO:0007669"/>
    <property type="project" value="InterPro"/>
</dbReference>
<dbReference type="RefSeq" id="WP_207324567.1">
    <property type="nucleotide sequence ID" value="NZ_CP071504.1"/>
</dbReference>
<dbReference type="InterPro" id="IPR007867">
    <property type="entry name" value="GMC_OxRtase_C"/>
</dbReference>
<reference evidence="8 9" key="1">
    <citation type="submission" date="2021-03" db="EMBL/GenBank/DDBJ databases">
        <title>Novel species identification of genus Shewanella.</title>
        <authorList>
            <person name="Liu G."/>
            <person name="Zhang Q."/>
        </authorList>
    </citation>
    <scope>NUCLEOTIDE SEQUENCE [LARGE SCALE GENOMIC DNA]</scope>
    <source>
        <strain evidence="8 9">FJAT-53726</strain>
    </source>
</reference>
<dbReference type="EMBL" id="CP071504">
    <property type="protein sequence ID" value="QSX29396.1"/>
    <property type="molecule type" value="Genomic_DNA"/>
</dbReference>
<dbReference type="InterPro" id="IPR036188">
    <property type="entry name" value="FAD/NAD-bd_sf"/>
</dbReference>
<evidence type="ECO:0000259" key="6">
    <source>
        <dbReference type="Pfam" id="PF00732"/>
    </source>
</evidence>
<protein>
    <submittedName>
        <fullName evidence="8">GMC family oxidoreductase</fullName>
    </submittedName>
</protein>
<name>A0A974XLT5_9GAMM</name>
<feature type="domain" description="Glucose-methanol-choline oxidoreductase C-terminal" evidence="7">
    <location>
        <begin position="473"/>
        <end position="600"/>
    </location>
</feature>
<evidence type="ECO:0000256" key="5">
    <source>
        <dbReference type="ARBA" id="ARBA00023002"/>
    </source>
</evidence>
<evidence type="ECO:0000313" key="8">
    <source>
        <dbReference type="EMBL" id="QSX29396.1"/>
    </source>
</evidence>
<evidence type="ECO:0000313" key="9">
    <source>
        <dbReference type="Proteomes" id="UP000663281"/>
    </source>
</evidence>
<dbReference type="PANTHER" id="PTHR42784:SF1">
    <property type="entry name" value="PYRANOSE 2-OXIDASE"/>
    <property type="match status" value="1"/>
</dbReference>
<dbReference type="KEGG" id="scyp:JYB88_14465"/>
<keyword evidence="5" id="KW-0560">Oxidoreductase</keyword>
<evidence type="ECO:0000256" key="1">
    <source>
        <dbReference type="ARBA" id="ARBA00001974"/>
    </source>
</evidence>
<dbReference type="SUPFAM" id="SSF51905">
    <property type="entry name" value="FAD/NAD(P)-binding domain"/>
    <property type="match status" value="1"/>
</dbReference>
<keyword evidence="4" id="KW-0274">FAD</keyword>
<evidence type="ECO:0000256" key="3">
    <source>
        <dbReference type="ARBA" id="ARBA00022630"/>
    </source>
</evidence>
<dbReference type="Proteomes" id="UP000663281">
    <property type="component" value="Chromosome"/>
</dbReference>
<keyword evidence="3" id="KW-0285">Flavoprotein</keyword>
<dbReference type="InterPro" id="IPR000172">
    <property type="entry name" value="GMC_OxRdtase_N"/>
</dbReference>
<proteinExistence type="inferred from homology"/>
<feature type="domain" description="Glucose-methanol-choline oxidoreductase N-terminal" evidence="6">
    <location>
        <begin position="250"/>
        <end position="376"/>
    </location>
</feature>
<dbReference type="AlphaFoldDB" id="A0A974XLT5"/>
<dbReference type="Pfam" id="PF13450">
    <property type="entry name" value="NAD_binding_8"/>
    <property type="match status" value="1"/>
</dbReference>
<comment type="similarity">
    <text evidence="2">Belongs to the GMC oxidoreductase family.</text>
</comment>
<dbReference type="Pfam" id="PF00732">
    <property type="entry name" value="GMC_oxred_N"/>
    <property type="match status" value="1"/>
</dbReference>
<dbReference type="InterPro" id="IPR051473">
    <property type="entry name" value="P2Ox-like"/>
</dbReference>
<dbReference type="PANTHER" id="PTHR42784">
    <property type="entry name" value="PYRANOSE 2-OXIDASE"/>
    <property type="match status" value="1"/>
</dbReference>
<accession>A0A974XLT5</accession>
<evidence type="ECO:0000256" key="4">
    <source>
        <dbReference type="ARBA" id="ARBA00022827"/>
    </source>
</evidence>
<dbReference type="GO" id="GO:0016614">
    <property type="term" value="F:oxidoreductase activity, acting on CH-OH group of donors"/>
    <property type="evidence" value="ECO:0007669"/>
    <property type="project" value="InterPro"/>
</dbReference>
<evidence type="ECO:0000259" key="7">
    <source>
        <dbReference type="Pfam" id="PF05199"/>
    </source>
</evidence>
<organism evidence="8 9">
    <name type="scientific">Shewanella cyperi</name>
    <dbReference type="NCBI Taxonomy" id="2814292"/>
    <lineage>
        <taxon>Bacteria</taxon>
        <taxon>Pseudomonadati</taxon>
        <taxon>Pseudomonadota</taxon>
        <taxon>Gammaproteobacteria</taxon>
        <taxon>Alteromonadales</taxon>
        <taxon>Shewanellaceae</taxon>
        <taxon>Shewanella</taxon>
    </lineage>
</organism>